<comment type="caution">
    <text evidence="2">The sequence shown here is derived from an EMBL/GenBank/DDBJ whole genome shotgun (WGS) entry which is preliminary data.</text>
</comment>
<feature type="region of interest" description="Disordered" evidence="1">
    <location>
        <begin position="31"/>
        <end position="59"/>
    </location>
</feature>
<evidence type="ECO:0000313" key="2">
    <source>
        <dbReference type="EMBL" id="TMR15043.1"/>
    </source>
</evidence>
<dbReference type="Proteomes" id="UP000306628">
    <property type="component" value="Unassembled WGS sequence"/>
</dbReference>
<proteinExistence type="predicted"/>
<protein>
    <submittedName>
        <fullName evidence="2">Uncharacterized protein</fullName>
    </submittedName>
</protein>
<sequence length="74" mass="8709">MITAADLERERRRSLARLDQVRREWERRHGVDGVDGADRPATAQQEEEFHREADEAMAPYRRLAEEYARQQAAD</sequence>
<organism evidence="2 3">
    <name type="scientific">Nonomuraea zeae</name>
    <dbReference type="NCBI Taxonomy" id="1642303"/>
    <lineage>
        <taxon>Bacteria</taxon>
        <taxon>Bacillati</taxon>
        <taxon>Actinomycetota</taxon>
        <taxon>Actinomycetes</taxon>
        <taxon>Streptosporangiales</taxon>
        <taxon>Streptosporangiaceae</taxon>
        <taxon>Nonomuraea</taxon>
    </lineage>
</organism>
<dbReference type="RefSeq" id="WP_138698064.1">
    <property type="nucleotide sequence ID" value="NZ_JBHSAZ010000114.1"/>
</dbReference>
<gene>
    <name evidence="2" type="ORF">ETD85_56355</name>
</gene>
<keyword evidence="3" id="KW-1185">Reference proteome</keyword>
<dbReference type="EMBL" id="VCKX01000399">
    <property type="protein sequence ID" value="TMR15043.1"/>
    <property type="molecule type" value="Genomic_DNA"/>
</dbReference>
<accession>A0A5S4FBC1</accession>
<evidence type="ECO:0000256" key="1">
    <source>
        <dbReference type="SAM" id="MobiDB-lite"/>
    </source>
</evidence>
<reference evidence="2 3" key="1">
    <citation type="submission" date="2019-05" db="EMBL/GenBank/DDBJ databases">
        <title>Draft genome sequence of Nonomuraea zeae DSM 100528.</title>
        <authorList>
            <person name="Saricaoglu S."/>
            <person name="Isik K."/>
        </authorList>
    </citation>
    <scope>NUCLEOTIDE SEQUENCE [LARGE SCALE GENOMIC DNA]</scope>
    <source>
        <strain evidence="2 3">DSM 100528</strain>
    </source>
</reference>
<name>A0A5S4FBC1_9ACTN</name>
<dbReference type="AlphaFoldDB" id="A0A5S4FBC1"/>
<evidence type="ECO:0000313" key="3">
    <source>
        <dbReference type="Proteomes" id="UP000306628"/>
    </source>
</evidence>